<comment type="caution">
    <text evidence="2">The sequence shown here is derived from an EMBL/GenBank/DDBJ whole genome shotgun (WGS) entry which is preliminary data.</text>
</comment>
<evidence type="ECO:0000313" key="2">
    <source>
        <dbReference type="EMBL" id="CAB5389344.1"/>
    </source>
</evidence>
<dbReference type="EMBL" id="CAGKOT010000064">
    <property type="protein sequence ID" value="CAB5389344.1"/>
    <property type="molecule type" value="Genomic_DNA"/>
</dbReference>
<name>A0A915ZTJ2_9GLOM</name>
<proteinExistence type="predicted"/>
<organism evidence="2 3">
    <name type="scientific">Rhizophagus irregularis</name>
    <dbReference type="NCBI Taxonomy" id="588596"/>
    <lineage>
        <taxon>Eukaryota</taxon>
        <taxon>Fungi</taxon>
        <taxon>Fungi incertae sedis</taxon>
        <taxon>Mucoromycota</taxon>
        <taxon>Glomeromycotina</taxon>
        <taxon>Glomeromycetes</taxon>
        <taxon>Glomerales</taxon>
        <taxon>Glomeraceae</taxon>
        <taxon>Rhizophagus</taxon>
    </lineage>
</organism>
<protein>
    <submittedName>
        <fullName evidence="2">Uncharacterized protein</fullName>
    </submittedName>
</protein>
<evidence type="ECO:0000313" key="3">
    <source>
        <dbReference type="Proteomes" id="UP000684084"/>
    </source>
</evidence>
<gene>
    <name evidence="2" type="ORF">CHRIB12_LOCUS21024</name>
</gene>
<reference evidence="2" key="1">
    <citation type="submission" date="2020-05" db="EMBL/GenBank/DDBJ databases">
        <authorList>
            <person name="Rincon C."/>
            <person name="Sanders R I."/>
            <person name="Robbins C."/>
            <person name="Chaturvedi A."/>
        </authorList>
    </citation>
    <scope>NUCLEOTIDE SEQUENCE</scope>
    <source>
        <strain evidence="2">CHB12</strain>
    </source>
</reference>
<dbReference type="OrthoDB" id="2350163at2759"/>
<dbReference type="AlphaFoldDB" id="A0A915ZTJ2"/>
<feature type="compositionally biased region" description="Basic and acidic residues" evidence="1">
    <location>
        <begin position="77"/>
        <end position="103"/>
    </location>
</feature>
<feature type="region of interest" description="Disordered" evidence="1">
    <location>
        <begin position="70"/>
        <end position="103"/>
    </location>
</feature>
<dbReference type="VEuPathDB" id="FungiDB:RhiirFUN_026019"/>
<sequence length="103" mass="12093">MISGFPGLLNDGREEEIYILREIMLDFIKVMDQKSQVLIGKIGKKVRSKVWLKRSEFVAELEKERGLEKRDLRKRKEIPTKDKDDDTELDNKNKISNEGSNDR</sequence>
<dbReference type="Proteomes" id="UP000684084">
    <property type="component" value="Unassembled WGS sequence"/>
</dbReference>
<accession>A0A915ZTJ2</accession>
<evidence type="ECO:0000256" key="1">
    <source>
        <dbReference type="SAM" id="MobiDB-lite"/>
    </source>
</evidence>